<dbReference type="InterPro" id="IPR025004">
    <property type="entry name" value="SenN/SenS"/>
</dbReference>
<evidence type="ECO:0000313" key="2">
    <source>
        <dbReference type="EMBL" id="SDJ18612.1"/>
    </source>
</evidence>
<sequence>MRPQRLSFKDLVRENKEELLKDEEQLEQIEKQIDEKHMKQLDTKN</sequence>
<dbReference type="EMBL" id="FNEV01000002">
    <property type="protein sequence ID" value="SDJ18612.1"/>
    <property type="molecule type" value="Genomic_DNA"/>
</dbReference>
<accession>A0A1G8RNX2</accession>
<evidence type="ECO:0000313" key="3">
    <source>
        <dbReference type="Proteomes" id="UP000199225"/>
    </source>
</evidence>
<evidence type="ECO:0000256" key="1">
    <source>
        <dbReference type="SAM" id="Coils"/>
    </source>
</evidence>
<dbReference type="Pfam" id="PF13040">
    <property type="entry name" value="Fur_reg_FbpB"/>
    <property type="match status" value="1"/>
</dbReference>
<reference evidence="3" key="1">
    <citation type="submission" date="2016-10" db="EMBL/GenBank/DDBJ databases">
        <authorList>
            <person name="Varghese N."/>
            <person name="Submissions S."/>
        </authorList>
    </citation>
    <scope>NUCLEOTIDE SEQUENCE [LARGE SCALE GENOMIC DNA]</scope>
    <source>
        <strain evidence="3">DSM 4771</strain>
    </source>
</reference>
<proteinExistence type="predicted"/>
<protein>
    <submittedName>
        <fullName evidence="2">Fur-regulated basic protein B</fullName>
    </submittedName>
</protein>
<dbReference type="Proteomes" id="UP000199225">
    <property type="component" value="Unassembled WGS sequence"/>
</dbReference>
<organism evidence="2 3">
    <name type="scientific">Salimicrobium halophilum</name>
    <dbReference type="NCBI Taxonomy" id="86666"/>
    <lineage>
        <taxon>Bacteria</taxon>
        <taxon>Bacillati</taxon>
        <taxon>Bacillota</taxon>
        <taxon>Bacilli</taxon>
        <taxon>Bacillales</taxon>
        <taxon>Bacillaceae</taxon>
        <taxon>Salimicrobium</taxon>
    </lineage>
</organism>
<dbReference type="STRING" id="86666.SAMN04490247_1150"/>
<keyword evidence="1" id="KW-0175">Coiled coil</keyword>
<name>A0A1G8RNX2_9BACI</name>
<keyword evidence="3" id="KW-1185">Reference proteome</keyword>
<gene>
    <name evidence="2" type="ORF">SAMN04490247_1150</name>
</gene>
<dbReference type="AlphaFoldDB" id="A0A1G8RNX2"/>
<dbReference type="RefSeq" id="WP_093192883.1">
    <property type="nucleotide sequence ID" value="NZ_FNEV01000002.1"/>
</dbReference>
<feature type="coiled-coil region" evidence="1">
    <location>
        <begin position="9"/>
        <end position="39"/>
    </location>
</feature>